<protein>
    <submittedName>
        <fullName evidence="1">Uncharacterized protein</fullName>
    </submittedName>
</protein>
<reference evidence="1" key="2">
    <citation type="submission" date="2023-05" db="EMBL/GenBank/DDBJ databases">
        <authorList>
            <consortium name="Lawrence Berkeley National Laboratory"/>
            <person name="Steindorff A."/>
            <person name="Hensen N."/>
            <person name="Bonometti L."/>
            <person name="Westerberg I."/>
            <person name="Brannstrom I.O."/>
            <person name="Guillou S."/>
            <person name="Cros-Aarteil S."/>
            <person name="Calhoun S."/>
            <person name="Haridas S."/>
            <person name="Kuo A."/>
            <person name="Mondo S."/>
            <person name="Pangilinan J."/>
            <person name="Riley R."/>
            <person name="Labutti K."/>
            <person name="Andreopoulos B."/>
            <person name="Lipzen A."/>
            <person name="Chen C."/>
            <person name="Yanf M."/>
            <person name="Daum C."/>
            <person name="Ng V."/>
            <person name="Clum A."/>
            <person name="Ohm R."/>
            <person name="Martin F."/>
            <person name="Silar P."/>
            <person name="Natvig D."/>
            <person name="Lalanne C."/>
            <person name="Gautier V."/>
            <person name="Ament-Velasquez S.L."/>
            <person name="Kruys A."/>
            <person name="Hutchinson M.I."/>
            <person name="Powell A.J."/>
            <person name="Barry K."/>
            <person name="Miller A.N."/>
            <person name="Grigoriev I.V."/>
            <person name="Debuchy R."/>
            <person name="Gladieux P."/>
            <person name="Thoren M.H."/>
            <person name="Johannesson H."/>
        </authorList>
    </citation>
    <scope>NUCLEOTIDE SEQUENCE</scope>
    <source>
        <strain evidence="1">PSN293</strain>
    </source>
</reference>
<proteinExistence type="predicted"/>
<organism evidence="1 2">
    <name type="scientific">Rhypophila decipiens</name>
    <dbReference type="NCBI Taxonomy" id="261697"/>
    <lineage>
        <taxon>Eukaryota</taxon>
        <taxon>Fungi</taxon>
        <taxon>Dikarya</taxon>
        <taxon>Ascomycota</taxon>
        <taxon>Pezizomycotina</taxon>
        <taxon>Sordariomycetes</taxon>
        <taxon>Sordariomycetidae</taxon>
        <taxon>Sordariales</taxon>
        <taxon>Naviculisporaceae</taxon>
        <taxon>Rhypophila</taxon>
    </lineage>
</organism>
<dbReference type="AlphaFoldDB" id="A0AAN6XWU1"/>
<comment type="caution">
    <text evidence="1">The sequence shown here is derived from an EMBL/GenBank/DDBJ whole genome shotgun (WGS) entry which is preliminary data.</text>
</comment>
<accession>A0AAN6XWU1</accession>
<keyword evidence="2" id="KW-1185">Reference proteome</keyword>
<sequence>MSAAGIIEGIALVGVVITTVPVLSDLFNPKPDKSTTTKVRLVAGDGNFTDGNIPHVALFDRSGSSIGFSDVGKNDFKSSIIHKGQPHDLSITQEDTGSAANGAEYLSMTASGDNAVCISIVTVTTPTGVQYSWMGDVAKQCGAPWSYGNVVASISAKGEVRPACIWLDLDATNGLKTRGVGMHLPSFQSNEVREADFRNHTNKMCKSDPRFKVYDELSSLDPIPYFKEPVYNLTSLLDFGNQALNKTNWDTKPIPDEFLDWFGKKKRETQAARIGETKRPAHLVVTSFGAHSARELCESSSSWGPDLVNPEEGYYCDMESKTLWAVCDKDGKGNKKAGCFDMDTNRLRLGAKWRLGRREGKKYTDVKRWT</sequence>
<dbReference type="EMBL" id="MU858260">
    <property type="protein sequence ID" value="KAK4208065.1"/>
    <property type="molecule type" value="Genomic_DNA"/>
</dbReference>
<evidence type="ECO:0000313" key="2">
    <source>
        <dbReference type="Proteomes" id="UP001301769"/>
    </source>
</evidence>
<name>A0AAN6XWU1_9PEZI</name>
<evidence type="ECO:0000313" key="1">
    <source>
        <dbReference type="EMBL" id="KAK4208065.1"/>
    </source>
</evidence>
<reference evidence="1" key="1">
    <citation type="journal article" date="2023" name="Mol. Phylogenet. Evol.">
        <title>Genome-scale phylogeny and comparative genomics of the fungal order Sordariales.</title>
        <authorList>
            <person name="Hensen N."/>
            <person name="Bonometti L."/>
            <person name="Westerberg I."/>
            <person name="Brannstrom I.O."/>
            <person name="Guillou S."/>
            <person name="Cros-Aarteil S."/>
            <person name="Calhoun S."/>
            <person name="Haridas S."/>
            <person name="Kuo A."/>
            <person name="Mondo S."/>
            <person name="Pangilinan J."/>
            <person name="Riley R."/>
            <person name="LaButti K."/>
            <person name="Andreopoulos B."/>
            <person name="Lipzen A."/>
            <person name="Chen C."/>
            <person name="Yan M."/>
            <person name="Daum C."/>
            <person name="Ng V."/>
            <person name="Clum A."/>
            <person name="Steindorff A."/>
            <person name="Ohm R.A."/>
            <person name="Martin F."/>
            <person name="Silar P."/>
            <person name="Natvig D.O."/>
            <person name="Lalanne C."/>
            <person name="Gautier V."/>
            <person name="Ament-Velasquez S.L."/>
            <person name="Kruys A."/>
            <person name="Hutchinson M.I."/>
            <person name="Powell A.J."/>
            <person name="Barry K."/>
            <person name="Miller A.N."/>
            <person name="Grigoriev I.V."/>
            <person name="Debuchy R."/>
            <person name="Gladieux P."/>
            <person name="Hiltunen Thoren M."/>
            <person name="Johannesson H."/>
        </authorList>
    </citation>
    <scope>NUCLEOTIDE SEQUENCE</scope>
    <source>
        <strain evidence="1">PSN293</strain>
    </source>
</reference>
<gene>
    <name evidence="1" type="ORF">QBC37DRAFT_453916</name>
</gene>
<dbReference type="Proteomes" id="UP001301769">
    <property type="component" value="Unassembled WGS sequence"/>
</dbReference>